<evidence type="ECO:0000313" key="1">
    <source>
        <dbReference type="EMBL" id="KAH7867341.1"/>
    </source>
</evidence>
<name>A0ACB7ZPE2_9ERIC</name>
<proteinExistence type="predicted"/>
<dbReference type="EMBL" id="CM037159">
    <property type="protein sequence ID" value="KAH7867341.1"/>
    <property type="molecule type" value="Genomic_DNA"/>
</dbReference>
<accession>A0ACB7ZPE2</accession>
<sequence length="79" mass="9043">MTTALRMLVYGMPTASVDEYVKIEKSIAIESLKGFYRGVVEIFEPKYLRAPNEADIARLLRVADDRGFPRMQGSLDYMH</sequence>
<gene>
    <name evidence="1" type="ORF">Vadar_032217</name>
</gene>
<protein>
    <submittedName>
        <fullName evidence="1">Uncharacterized protein</fullName>
    </submittedName>
</protein>
<reference evidence="1 2" key="1">
    <citation type="journal article" date="2021" name="Hortic Res">
        <title>High-quality reference genome and annotation aids understanding of berry development for evergreen blueberry (Vaccinium darrowii).</title>
        <authorList>
            <person name="Yu J."/>
            <person name="Hulse-Kemp A.M."/>
            <person name="Babiker E."/>
            <person name="Staton M."/>
        </authorList>
    </citation>
    <scope>NUCLEOTIDE SEQUENCE [LARGE SCALE GENOMIC DNA]</scope>
    <source>
        <strain evidence="2">cv. NJ 8807/NJ 8810</strain>
        <tissue evidence="1">Young leaf</tissue>
    </source>
</reference>
<organism evidence="1 2">
    <name type="scientific">Vaccinium darrowii</name>
    <dbReference type="NCBI Taxonomy" id="229202"/>
    <lineage>
        <taxon>Eukaryota</taxon>
        <taxon>Viridiplantae</taxon>
        <taxon>Streptophyta</taxon>
        <taxon>Embryophyta</taxon>
        <taxon>Tracheophyta</taxon>
        <taxon>Spermatophyta</taxon>
        <taxon>Magnoliopsida</taxon>
        <taxon>eudicotyledons</taxon>
        <taxon>Gunneridae</taxon>
        <taxon>Pentapetalae</taxon>
        <taxon>asterids</taxon>
        <taxon>Ericales</taxon>
        <taxon>Ericaceae</taxon>
        <taxon>Vaccinioideae</taxon>
        <taxon>Vaccinieae</taxon>
        <taxon>Vaccinium</taxon>
    </lineage>
</organism>
<keyword evidence="2" id="KW-1185">Reference proteome</keyword>
<evidence type="ECO:0000313" key="2">
    <source>
        <dbReference type="Proteomes" id="UP000828048"/>
    </source>
</evidence>
<comment type="caution">
    <text evidence="1">The sequence shown here is derived from an EMBL/GenBank/DDBJ whole genome shotgun (WGS) entry which is preliminary data.</text>
</comment>
<dbReference type="Proteomes" id="UP000828048">
    <property type="component" value="Chromosome 9"/>
</dbReference>